<gene>
    <name evidence="1" type="ORF">V1478_012622</name>
</gene>
<protein>
    <submittedName>
        <fullName evidence="1">Uncharacterized protein</fullName>
    </submittedName>
</protein>
<dbReference type="Proteomes" id="UP001607302">
    <property type="component" value="Unassembled WGS sequence"/>
</dbReference>
<proteinExistence type="predicted"/>
<dbReference type="EMBL" id="JAUDFV010000153">
    <property type="protein sequence ID" value="KAL2716922.1"/>
    <property type="molecule type" value="Genomic_DNA"/>
</dbReference>
<reference evidence="1 2" key="1">
    <citation type="journal article" date="2024" name="Ann. Entomol. Soc. Am.">
        <title>Genomic analyses of the southern and eastern yellowjacket wasps (Hymenoptera: Vespidae) reveal evolutionary signatures of social life.</title>
        <authorList>
            <person name="Catto M.A."/>
            <person name="Caine P.B."/>
            <person name="Orr S.E."/>
            <person name="Hunt B.G."/>
            <person name="Goodisman M.A.D."/>
        </authorList>
    </citation>
    <scope>NUCLEOTIDE SEQUENCE [LARGE SCALE GENOMIC DNA]</scope>
    <source>
        <strain evidence="1">233</strain>
        <tissue evidence="1">Head and thorax</tissue>
    </source>
</reference>
<evidence type="ECO:0000313" key="2">
    <source>
        <dbReference type="Proteomes" id="UP001607302"/>
    </source>
</evidence>
<comment type="caution">
    <text evidence="1">The sequence shown here is derived from an EMBL/GenBank/DDBJ whole genome shotgun (WGS) entry which is preliminary data.</text>
</comment>
<evidence type="ECO:0000313" key="1">
    <source>
        <dbReference type="EMBL" id="KAL2716922.1"/>
    </source>
</evidence>
<keyword evidence="2" id="KW-1185">Reference proteome</keyword>
<accession>A0ABD2A8P0</accession>
<dbReference type="AlphaFoldDB" id="A0ABD2A8P0"/>
<sequence>MSSVYNDCKMSINVHAHAGEESCVKEARGKKSFRLLHQVPVEGSSQDTNSKEVRKKDILDPDLSGYCDH</sequence>
<organism evidence="1 2">
    <name type="scientific">Vespula squamosa</name>
    <name type="common">Southern yellow jacket</name>
    <name type="synonym">Wasp</name>
    <dbReference type="NCBI Taxonomy" id="30214"/>
    <lineage>
        <taxon>Eukaryota</taxon>
        <taxon>Metazoa</taxon>
        <taxon>Ecdysozoa</taxon>
        <taxon>Arthropoda</taxon>
        <taxon>Hexapoda</taxon>
        <taxon>Insecta</taxon>
        <taxon>Pterygota</taxon>
        <taxon>Neoptera</taxon>
        <taxon>Endopterygota</taxon>
        <taxon>Hymenoptera</taxon>
        <taxon>Apocrita</taxon>
        <taxon>Aculeata</taxon>
        <taxon>Vespoidea</taxon>
        <taxon>Vespidae</taxon>
        <taxon>Vespinae</taxon>
        <taxon>Vespula</taxon>
    </lineage>
</organism>
<name>A0ABD2A8P0_VESSQ</name>